<dbReference type="GO" id="GO:0098609">
    <property type="term" value="P:cell-cell adhesion"/>
    <property type="evidence" value="ECO:0007669"/>
    <property type="project" value="TreeGrafter"/>
</dbReference>
<evidence type="ECO:0000256" key="4">
    <source>
        <dbReference type="ARBA" id="ARBA00023180"/>
    </source>
</evidence>
<dbReference type="Gene3D" id="2.60.40.10">
    <property type="entry name" value="Immunoglobulins"/>
    <property type="match status" value="3"/>
</dbReference>
<dbReference type="SMART" id="SM00409">
    <property type="entry name" value="IG"/>
    <property type="match status" value="3"/>
</dbReference>
<keyword evidence="5" id="KW-0393">Immunoglobulin domain</keyword>
<dbReference type="AlphaFoldDB" id="A0A915IEK0"/>
<organism evidence="8 9">
    <name type="scientific">Romanomermis culicivorax</name>
    <name type="common">Nematode worm</name>
    <dbReference type="NCBI Taxonomy" id="13658"/>
    <lineage>
        <taxon>Eukaryota</taxon>
        <taxon>Metazoa</taxon>
        <taxon>Ecdysozoa</taxon>
        <taxon>Nematoda</taxon>
        <taxon>Enoplea</taxon>
        <taxon>Dorylaimia</taxon>
        <taxon>Mermithida</taxon>
        <taxon>Mermithoidea</taxon>
        <taxon>Mermithidae</taxon>
        <taxon>Romanomermis</taxon>
    </lineage>
</organism>
<dbReference type="InterPro" id="IPR003598">
    <property type="entry name" value="Ig_sub2"/>
</dbReference>
<dbReference type="PANTHER" id="PTHR11640">
    <property type="entry name" value="NEPHRIN"/>
    <property type="match status" value="1"/>
</dbReference>
<dbReference type="InterPro" id="IPR036179">
    <property type="entry name" value="Ig-like_dom_sf"/>
</dbReference>
<evidence type="ECO:0000313" key="8">
    <source>
        <dbReference type="Proteomes" id="UP000887565"/>
    </source>
</evidence>
<feature type="domain" description="Ig-like" evidence="7">
    <location>
        <begin position="29"/>
        <end position="127"/>
    </location>
</feature>
<evidence type="ECO:0000256" key="3">
    <source>
        <dbReference type="ARBA" id="ARBA00023157"/>
    </source>
</evidence>
<sequence>MEFSLYCLCFLPFLPNVFCDFVINDTNAPFFLSEKDQIVQAYVGEKVQLQCQVANLNNSDVAVIWTKDTLENVIVSEREVIMDNGHISMPDDDYDSVNWNVDINNVEYSDAGEYFCQITTVPERLVQKMGLIVKTSPAIRIVPPGSFISIKIGDSLNLTCMSDQKLFSRIEWRKSGSILQALPEGSNLTSINYHINSVNLLDDGIYQCMAFINASLYEEVNVRVQVTYSPQILTKDCNLTFKEGESAMLSCNFTASPPALALWYRRGQLLPIPLTSDNRMKMVYGLLFDNTSNLYYGFNILHINNTNIDDCGIYVCNVTNSVGGSVVQVDFGGILL</sequence>
<dbReference type="InterPro" id="IPR013098">
    <property type="entry name" value="Ig_I-set"/>
</dbReference>
<dbReference type="SUPFAM" id="SSF48726">
    <property type="entry name" value="Immunoglobulin"/>
    <property type="match status" value="3"/>
</dbReference>
<evidence type="ECO:0000256" key="6">
    <source>
        <dbReference type="SAM" id="SignalP"/>
    </source>
</evidence>
<dbReference type="CDD" id="cd00096">
    <property type="entry name" value="Ig"/>
    <property type="match status" value="1"/>
</dbReference>
<evidence type="ECO:0000313" key="9">
    <source>
        <dbReference type="WBParaSite" id="nRc.2.0.1.t12228-RA"/>
    </source>
</evidence>
<dbReference type="GO" id="GO:0005886">
    <property type="term" value="C:plasma membrane"/>
    <property type="evidence" value="ECO:0007669"/>
    <property type="project" value="TreeGrafter"/>
</dbReference>
<proteinExistence type="predicted"/>
<evidence type="ECO:0000256" key="5">
    <source>
        <dbReference type="ARBA" id="ARBA00023319"/>
    </source>
</evidence>
<comment type="subcellular location">
    <subcellularLocation>
        <location evidence="1">Membrane</location>
        <topology evidence="1">Single-pass type I membrane protein</topology>
    </subcellularLocation>
</comment>
<dbReference type="InterPro" id="IPR013783">
    <property type="entry name" value="Ig-like_fold"/>
</dbReference>
<dbReference type="OMA" id="INYHINS"/>
<dbReference type="PROSITE" id="PS50835">
    <property type="entry name" value="IG_LIKE"/>
    <property type="match status" value="3"/>
</dbReference>
<dbReference type="GO" id="GO:0005911">
    <property type="term" value="C:cell-cell junction"/>
    <property type="evidence" value="ECO:0007669"/>
    <property type="project" value="TreeGrafter"/>
</dbReference>
<name>A0A915IEK0_ROMCU</name>
<dbReference type="InterPro" id="IPR003599">
    <property type="entry name" value="Ig_sub"/>
</dbReference>
<feature type="signal peptide" evidence="6">
    <location>
        <begin position="1"/>
        <end position="19"/>
    </location>
</feature>
<dbReference type="InterPro" id="IPR007110">
    <property type="entry name" value="Ig-like_dom"/>
</dbReference>
<accession>A0A915IEK0</accession>
<dbReference type="InterPro" id="IPR013106">
    <property type="entry name" value="Ig_V-set"/>
</dbReference>
<evidence type="ECO:0000256" key="1">
    <source>
        <dbReference type="ARBA" id="ARBA00004479"/>
    </source>
</evidence>
<keyword evidence="8" id="KW-1185">Reference proteome</keyword>
<keyword evidence="3" id="KW-1015">Disulfide bond</keyword>
<feature type="domain" description="Ig-like" evidence="7">
    <location>
        <begin position="137"/>
        <end position="223"/>
    </location>
</feature>
<keyword evidence="4" id="KW-0325">Glycoprotein</keyword>
<protein>
    <submittedName>
        <fullName evidence="9">Ig-like domain-containing protein</fullName>
    </submittedName>
</protein>
<dbReference type="Pfam" id="PF13895">
    <property type="entry name" value="Ig_2"/>
    <property type="match status" value="1"/>
</dbReference>
<feature type="chain" id="PRO_5036949688" evidence="6">
    <location>
        <begin position="20"/>
        <end position="336"/>
    </location>
</feature>
<dbReference type="WBParaSite" id="nRc.2.0.1.t12228-RA">
    <property type="protein sequence ID" value="nRc.2.0.1.t12228-RA"/>
    <property type="gene ID" value="nRc.2.0.1.g12228"/>
</dbReference>
<evidence type="ECO:0000256" key="2">
    <source>
        <dbReference type="ARBA" id="ARBA00023136"/>
    </source>
</evidence>
<dbReference type="Proteomes" id="UP000887565">
    <property type="component" value="Unplaced"/>
</dbReference>
<evidence type="ECO:0000259" key="7">
    <source>
        <dbReference type="PROSITE" id="PS50835"/>
    </source>
</evidence>
<dbReference type="Pfam" id="PF07679">
    <property type="entry name" value="I-set"/>
    <property type="match status" value="1"/>
</dbReference>
<dbReference type="GO" id="GO:0050839">
    <property type="term" value="F:cell adhesion molecule binding"/>
    <property type="evidence" value="ECO:0007669"/>
    <property type="project" value="TreeGrafter"/>
</dbReference>
<feature type="domain" description="Ig-like" evidence="7">
    <location>
        <begin position="230"/>
        <end position="332"/>
    </location>
</feature>
<dbReference type="InterPro" id="IPR051275">
    <property type="entry name" value="Cell_adhesion_signaling"/>
</dbReference>
<keyword evidence="2" id="KW-0472">Membrane</keyword>
<reference evidence="9" key="1">
    <citation type="submission" date="2022-11" db="UniProtKB">
        <authorList>
            <consortium name="WormBaseParasite"/>
        </authorList>
    </citation>
    <scope>IDENTIFICATION</scope>
</reference>
<keyword evidence="6" id="KW-0732">Signal</keyword>
<dbReference type="SMART" id="SM00408">
    <property type="entry name" value="IGc2"/>
    <property type="match status" value="3"/>
</dbReference>
<dbReference type="Pfam" id="PF07686">
    <property type="entry name" value="V-set"/>
    <property type="match status" value="1"/>
</dbReference>
<dbReference type="PANTHER" id="PTHR11640:SF31">
    <property type="entry name" value="IRREGULAR CHIASM C-ROUGHEST PROTEIN-RELATED"/>
    <property type="match status" value="1"/>
</dbReference>